<feature type="compositionally biased region" description="Basic and acidic residues" evidence="1">
    <location>
        <begin position="63"/>
        <end position="73"/>
    </location>
</feature>
<keyword evidence="3" id="KW-1185">Reference proteome</keyword>
<evidence type="ECO:0000256" key="1">
    <source>
        <dbReference type="SAM" id="MobiDB-lite"/>
    </source>
</evidence>
<dbReference type="Proteomes" id="UP001521785">
    <property type="component" value="Unassembled WGS sequence"/>
</dbReference>
<organism evidence="2 3">
    <name type="scientific">Paraconiothyrium brasiliense</name>
    <dbReference type="NCBI Taxonomy" id="300254"/>
    <lineage>
        <taxon>Eukaryota</taxon>
        <taxon>Fungi</taxon>
        <taxon>Dikarya</taxon>
        <taxon>Ascomycota</taxon>
        <taxon>Pezizomycotina</taxon>
        <taxon>Dothideomycetes</taxon>
        <taxon>Pleosporomycetidae</taxon>
        <taxon>Pleosporales</taxon>
        <taxon>Massarineae</taxon>
        <taxon>Didymosphaeriaceae</taxon>
        <taxon>Paraconiothyrium</taxon>
    </lineage>
</organism>
<dbReference type="EMBL" id="JAKJXO020000003">
    <property type="protein sequence ID" value="KAL1607757.1"/>
    <property type="molecule type" value="Genomic_DNA"/>
</dbReference>
<feature type="region of interest" description="Disordered" evidence="1">
    <location>
        <begin position="63"/>
        <end position="85"/>
    </location>
</feature>
<reference evidence="2 3" key="1">
    <citation type="submission" date="2024-02" db="EMBL/GenBank/DDBJ databases">
        <title>De novo assembly and annotation of 12 fungi associated with fruit tree decline syndrome in Ontario, Canada.</title>
        <authorList>
            <person name="Sulman M."/>
            <person name="Ellouze W."/>
            <person name="Ilyukhin E."/>
        </authorList>
    </citation>
    <scope>NUCLEOTIDE SEQUENCE [LARGE SCALE GENOMIC DNA]</scope>
    <source>
        <strain evidence="2 3">M42-189</strain>
    </source>
</reference>
<protein>
    <submittedName>
        <fullName evidence="2">tRNA (Guanine-N(7)-)-methyltransferase (tRNA(m7G46)-methyltransferase)</fullName>
    </submittedName>
</protein>
<gene>
    <name evidence="2" type="primary">TRM8_2</name>
    <name evidence="2" type="ORF">SLS60_002693</name>
</gene>
<accession>A0ABR3RTI5</accession>
<sequence length="148" mass="16419">MAAEPPKRQKREAYKKSLAADDGALPKKKFFRQRAHANPPKSPEEMDWANLYPAYAVKKLAQGEKEKVDESRGDGQVANEEEQKQARAITKDVEIADIGCGFGGLLFALSTAFPDTLSIGTPSHLFLANIDNFTKIQQRRHGNPHLSD</sequence>
<comment type="caution">
    <text evidence="2">The sequence shown here is derived from an EMBL/GenBank/DDBJ whole genome shotgun (WGS) entry which is preliminary data.</text>
</comment>
<dbReference type="InterPro" id="IPR029063">
    <property type="entry name" value="SAM-dependent_MTases_sf"/>
</dbReference>
<proteinExistence type="predicted"/>
<evidence type="ECO:0000313" key="2">
    <source>
        <dbReference type="EMBL" id="KAL1607757.1"/>
    </source>
</evidence>
<name>A0ABR3RTI5_9PLEO</name>
<dbReference type="Gene3D" id="3.40.50.150">
    <property type="entry name" value="Vaccinia Virus protein VP39"/>
    <property type="match status" value="1"/>
</dbReference>
<evidence type="ECO:0000313" key="3">
    <source>
        <dbReference type="Proteomes" id="UP001521785"/>
    </source>
</evidence>